<protein>
    <submittedName>
        <fullName evidence="7">COG4986: ABC-type anion transport system, duplicated permease component</fullName>
    </submittedName>
</protein>
<dbReference type="GO" id="GO:0055085">
    <property type="term" value="P:transmembrane transport"/>
    <property type="evidence" value="ECO:0007669"/>
    <property type="project" value="InterPro"/>
</dbReference>
<feature type="transmembrane region" description="Helical" evidence="5">
    <location>
        <begin position="65"/>
        <end position="83"/>
    </location>
</feature>
<gene>
    <name evidence="7" type="ORF">CTDIVETGP_2688</name>
</gene>
<proteinExistence type="inferred from homology"/>
<keyword evidence="5" id="KW-0813">Transport</keyword>
<feature type="transmembrane region" description="Helical" evidence="5">
    <location>
        <begin position="330"/>
        <end position="350"/>
    </location>
</feature>
<evidence type="ECO:0000256" key="4">
    <source>
        <dbReference type="ARBA" id="ARBA00023136"/>
    </source>
</evidence>
<sequence>MHIKKTIVNRKFGIVDIIILLAIASILYLIISSGSLSERSGDTLAISTNISDLPGYVLKSVGRMTAAYILSFIFTIIYGYTAAHNKNAEKVMIPLLDILQSLPVLSFLPAVVLGLIKLFPHSNFGLELSCIILIFTGQAWNMTFSFYHSIKSIPKDFNYAARIFGLNKWQNFKKLQMPVSVIGLVFNSIMSWAGGWFFLMVCEMFTLRGKDFRLPGIGSFLQIAANEQNYRALMWGIAALVFVIVLMYVLIWRPITVWSDKFKMELTQSGEEQHSFVLTFFRRSVIVEFFIDKILKVVFEKVNTAIDQFFIKYYRKPKSRNKVGNGIGKWIFRIIICAIIVYCTANAVLLLKNLSMYELLEVVPAAVYTFLRVISAQIIALMWTVPLGVVIGMNKKAANILQPVIQVVASIPATALFPVILIFFVNKLGGLNIASIVLMLMGTQWYILFNVIAGASAIPEDLKEASTIYGIRGWKKWKTLIIPSIFPYLVTGMVTAAGGCWNASIVSEYVNFGGKVLTTKGLGSLISTATERGNYPMLLLGTIVMCTFVVCINNIVWKRLYALSDDKFKIEL</sequence>
<comment type="caution">
    <text evidence="7">The sequence shown here is derived from an EMBL/GenBank/DDBJ whole genome shotgun (WGS) entry which is preliminary data.</text>
</comment>
<keyword evidence="2 5" id="KW-0812">Transmembrane</keyword>
<dbReference type="InterPro" id="IPR035906">
    <property type="entry name" value="MetI-like_sf"/>
</dbReference>
<feature type="transmembrane region" description="Helical" evidence="5">
    <location>
        <begin position="124"/>
        <end position="147"/>
    </location>
</feature>
<dbReference type="EMBL" id="CBXI010000044">
    <property type="protein sequence ID" value="CDL92618.1"/>
    <property type="molecule type" value="Genomic_DNA"/>
</dbReference>
<keyword evidence="4 5" id="KW-0472">Membrane</keyword>
<dbReference type="PANTHER" id="PTHR42744">
    <property type="entry name" value="BINDING-PROTEIN-DEPENDENT TRANSPORT SYSTEMS INNER MEMBRANE COMPONENT"/>
    <property type="match status" value="1"/>
</dbReference>
<evidence type="ECO:0000313" key="8">
    <source>
        <dbReference type="Proteomes" id="UP000019482"/>
    </source>
</evidence>
<keyword evidence="3 5" id="KW-1133">Transmembrane helix</keyword>
<dbReference type="GO" id="GO:0005886">
    <property type="term" value="C:plasma membrane"/>
    <property type="evidence" value="ECO:0007669"/>
    <property type="project" value="UniProtKB-SubCell"/>
</dbReference>
<organism evidence="7 8">
    <name type="scientific">Clostridium tyrobutyricum DIVETGP</name>
    <dbReference type="NCBI Taxonomy" id="1408889"/>
    <lineage>
        <taxon>Bacteria</taxon>
        <taxon>Bacillati</taxon>
        <taxon>Bacillota</taxon>
        <taxon>Clostridia</taxon>
        <taxon>Eubacteriales</taxon>
        <taxon>Clostridiaceae</taxon>
        <taxon>Clostridium</taxon>
    </lineage>
</organism>
<feature type="transmembrane region" description="Helical" evidence="5">
    <location>
        <begin position="177"/>
        <end position="199"/>
    </location>
</feature>
<feature type="transmembrane region" description="Helical" evidence="5">
    <location>
        <begin position="232"/>
        <end position="251"/>
    </location>
</feature>
<reference evidence="7 8" key="1">
    <citation type="journal article" date="2015" name="Genome Announc.">
        <title>Draft Genome Sequence of Clostridium tyrobutyricum Strain DIVETGP, Isolated from Cow's Milk for Grana Padano Production.</title>
        <authorList>
            <person name="Soggiu A."/>
            <person name="Piras C."/>
            <person name="Gaiarsa S."/>
            <person name="Sassera D."/>
            <person name="Roncada P."/>
            <person name="Bendixen E."/>
            <person name="Brasca M."/>
            <person name="Bonizzi L."/>
        </authorList>
    </citation>
    <scope>NUCLEOTIDE SEQUENCE [LARGE SCALE GENOMIC DNA]</scope>
    <source>
        <strain evidence="7 8">DIVETGP</strain>
    </source>
</reference>
<evidence type="ECO:0000256" key="5">
    <source>
        <dbReference type="RuleBase" id="RU363032"/>
    </source>
</evidence>
<evidence type="ECO:0000256" key="3">
    <source>
        <dbReference type="ARBA" id="ARBA00022989"/>
    </source>
</evidence>
<feature type="transmembrane region" description="Helical" evidence="5">
    <location>
        <begin position="431"/>
        <end position="458"/>
    </location>
</feature>
<dbReference type="Gene3D" id="1.10.3720.10">
    <property type="entry name" value="MetI-like"/>
    <property type="match status" value="2"/>
</dbReference>
<feature type="transmembrane region" description="Helical" evidence="5">
    <location>
        <begin position="537"/>
        <end position="557"/>
    </location>
</feature>
<dbReference type="InterPro" id="IPR000515">
    <property type="entry name" value="MetI-like"/>
</dbReference>
<dbReference type="PROSITE" id="PS50928">
    <property type="entry name" value="ABC_TM1"/>
    <property type="match status" value="2"/>
</dbReference>
<evidence type="ECO:0000256" key="1">
    <source>
        <dbReference type="ARBA" id="ARBA00004141"/>
    </source>
</evidence>
<accession>W6N7A1</accession>
<dbReference type="OrthoDB" id="9806809at2"/>
<evidence type="ECO:0000259" key="6">
    <source>
        <dbReference type="PROSITE" id="PS50928"/>
    </source>
</evidence>
<feature type="transmembrane region" description="Helical" evidence="5">
    <location>
        <begin position="404"/>
        <end position="425"/>
    </location>
</feature>
<dbReference type="PANTHER" id="PTHR42744:SF1">
    <property type="entry name" value="BINDING-PROTEIN-DEPENDENT TRANSPORT SYSTEMS INNER MEMBRANE COMPONENT"/>
    <property type="match status" value="1"/>
</dbReference>
<dbReference type="GeneID" id="29418933"/>
<feature type="domain" description="ABC transmembrane type-1" evidence="6">
    <location>
        <begin position="57"/>
        <end position="256"/>
    </location>
</feature>
<comment type="similarity">
    <text evidence="5">Belongs to the binding-protein-dependent transport system permease family.</text>
</comment>
<dbReference type="AlphaFoldDB" id="W6N7A1"/>
<evidence type="ECO:0000256" key="2">
    <source>
        <dbReference type="ARBA" id="ARBA00022692"/>
    </source>
</evidence>
<dbReference type="Pfam" id="PF00528">
    <property type="entry name" value="BPD_transp_1"/>
    <property type="match status" value="2"/>
</dbReference>
<name>W6N7A1_CLOTY</name>
<dbReference type="CDD" id="cd06261">
    <property type="entry name" value="TM_PBP2"/>
    <property type="match status" value="2"/>
</dbReference>
<feature type="transmembrane region" description="Helical" evidence="5">
    <location>
        <begin position="479"/>
        <end position="504"/>
    </location>
</feature>
<keyword evidence="8" id="KW-1185">Reference proteome</keyword>
<comment type="subcellular location">
    <subcellularLocation>
        <location evidence="5">Cell membrane</location>
        <topology evidence="5">Multi-pass membrane protein</topology>
    </subcellularLocation>
    <subcellularLocation>
        <location evidence="1">Membrane</location>
        <topology evidence="1">Multi-pass membrane protein</topology>
    </subcellularLocation>
</comment>
<dbReference type="SUPFAM" id="SSF161098">
    <property type="entry name" value="MetI-like"/>
    <property type="match status" value="2"/>
</dbReference>
<feature type="transmembrane region" description="Helical" evidence="5">
    <location>
        <begin position="12"/>
        <end position="31"/>
    </location>
</feature>
<dbReference type="Proteomes" id="UP000019482">
    <property type="component" value="Unassembled WGS sequence"/>
</dbReference>
<evidence type="ECO:0000313" key="7">
    <source>
        <dbReference type="EMBL" id="CDL92618.1"/>
    </source>
</evidence>
<dbReference type="RefSeq" id="WP_017751046.1">
    <property type="nucleotide sequence ID" value="NZ_CBXI010000044.1"/>
</dbReference>
<feature type="transmembrane region" description="Helical" evidence="5">
    <location>
        <begin position="95"/>
        <end position="118"/>
    </location>
</feature>
<feature type="domain" description="ABC transmembrane type-1" evidence="6">
    <location>
        <begin position="366"/>
        <end position="556"/>
    </location>
</feature>
<feature type="transmembrane region" description="Helical" evidence="5">
    <location>
        <begin position="370"/>
        <end position="392"/>
    </location>
</feature>